<keyword evidence="3" id="KW-0966">Cell projection</keyword>
<reference evidence="7" key="2">
    <citation type="submission" date="2025-08" db="UniProtKB">
        <authorList>
            <consortium name="Ensembl"/>
        </authorList>
    </citation>
    <scope>IDENTIFICATION</scope>
</reference>
<dbReference type="OrthoDB" id="10254794at2759"/>
<dbReference type="GO" id="GO:0005930">
    <property type="term" value="C:axoneme"/>
    <property type="evidence" value="ECO:0007669"/>
    <property type="project" value="TreeGrafter"/>
</dbReference>
<accession>A0A8C9T4D7</accession>
<feature type="coiled-coil region" evidence="4">
    <location>
        <begin position="219"/>
        <end position="284"/>
    </location>
</feature>
<feature type="compositionally biased region" description="Acidic residues" evidence="5">
    <location>
        <begin position="13"/>
        <end position="25"/>
    </location>
</feature>
<dbReference type="GO" id="GO:0060271">
    <property type="term" value="P:cilium assembly"/>
    <property type="evidence" value="ECO:0007669"/>
    <property type="project" value="TreeGrafter"/>
</dbReference>
<evidence type="ECO:0000256" key="4">
    <source>
        <dbReference type="SAM" id="Coils"/>
    </source>
</evidence>
<proteinExistence type="predicted"/>
<dbReference type="Pfam" id="PF13870">
    <property type="entry name" value="CCDC113_CCDC96_CC"/>
    <property type="match status" value="1"/>
</dbReference>
<dbReference type="Proteomes" id="UP000694397">
    <property type="component" value="Chromosome 1"/>
</dbReference>
<dbReference type="GeneTree" id="ENSGT00940000154521"/>
<feature type="region of interest" description="Disordered" evidence="5">
    <location>
        <begin position="1"/>
        <end position="148"/>
    </location>
</feature>
<reference evidence="7 8" key="1">
    <citation type="submission" date="2019-04" db="EMBL/GenBank/DDBJ databases">
        <authorList>
            <consortium name="Wellcome Sanger Institute Data Sharing"/>
        </authorList>
    </citation>
    <scope>NUCLEOTIDE SEQUENCE [LARGE SCALE GENOMIC DNA]</scope>
</reference>
<keyword evidence="8" id="KW-1185">Reference proteome</keyword>
<evidence type="ECO:0000313" key="7">
    <source>
        <dbReference type="Ensembl" id="ENSSFOP00015046876.1"/>
    </source>
</evidence>
<keyword evidence="2 4" id="KW-0175">Coiled coil</keyword>
<feature type="compositionally biased region" description="Basic and acidic residues" evidence="5">
    <location>
        <begin position="1"/>
        <end position="12"/>
    </location>
</feature>
<reference evidence="7" key="3">
    <citation type="submission" date="2025-09" db="UniProtKB">
        <authorList>
            <consortium name="Ensembl"/>
        </authorList>
    </citation>
    <scope>IDENTIFICATION</scope>
</reference>
<organism evidence="7 8">
    <name type="scientific">Scleropages formosus</name>
    <name type="common">Asian bonytongue</name>
    <name type="synonym">Osteoglossum formosum</name>
    <dbReference type="NCBI Taxonomy" id="113540"/>
    <lineage>
        <taxon>Eukaryota</taxon>
        <taxon>Metazoa</taxon>
        <taxon>Chordata</taxon>
        <taxon>Craniata</taxon>
        <taxon>Vertebrata</taxon>
        <taxon>Euteleostomi</taxon>
        <taxon>Actinopterygii</taxon>
        <taxon>Neopterygii</taxon>
        <taxon>Teleostei</taxon>
        <taxon>Osteoglossocephala</taxon>
        <taxon>Osteoglossomorpha</taxon>
        <taxon>Osteoglossiformes</taxon>
        <taxon>Osteoglossidae</taxon>
        <taxon>Scleropages</taxon>
    </lineage>
</organism>
<feature type="domain" description="CCDC113/CCDC96 coiled-coil" evidence="6">
    <location>
        <begin position="276"/>
        <end position="450"/>
    </location>
</feature>
<feature type="compositionally biased region" description="Acidic residues" evidence="5">
    <location>
        <begin position="78"/>
        <end position="93"/>
    </location>
</feature>
<dbReference type="PANTHER" id="PTHR15654">
    <property type="entry name" value="COILED-COIL DOMAIN-CONTAINING PROTEIN 113-RELATED"/>
    <property type="match status" value="1"/>
</dbReference>
<feature type="compositionally biased region" description="Basic and acidic residues" evidence="5">
    <location>
        <begin position="94"/>
        <end position="103"/>
    </location>
</feature>
<evidence type="ECO:0000256" key="2">
    <source>
        <dbReference type="ARBA" id="ARBA00023054"/>
    </source>
</evidence>
<dbReference type="Ensembl" id="ENSSFOT00015039527.1">
    <property type="protein sequence ID" value="ENSSFOP00015046876.1"/>
    <property type="gene ID" value="ENSSFOG00015031962.1"/>
</dbReference>
<protein>
    <submittedName>
        <fullName evidence="7">Cilia and flagella associated protein 184</fullName>
    </submittedName>
</protein>
<dbReference type="InterPro" id="IPR051885">
    <property type="entry name" value="CC_CF"/>
</dbReference>
<evidence type="ECO:0000256" key="5">
    <source>
        <dbReference type="SAM" id="MobiDB-lite"/>
    </source>
</evidence>
<dbReference type="AlphaFoldDB" id="A0A8C9T4D7"/>
<comment type="subcellular location">
    <subcellularLocation>
        <location evidence="1">Cell projection</location>
        <location evidence="1">Cilium</location>
    </subcellularLocation>
</comment>
<dbReference type="GO" id="GO:0036064">
    <property type="term" value="C:ciliary basal body"/>
    <property type="evidence" value="ECO:0007669"/>
    <property type="project" value="TreeGrafter"/>
</dbReference>
<feature type="compositionally biased region" description="Low complexity" evidence="5">
    <location>
        <begin position="36"/>
        <end position="57"/>
    </location>
</feature>
<evidence type="ECO:0000313" key="8">
    <source>
        <dbReference type="Proteomes" id="UP000694397"/>
    </source>
</evidence>
<dbReference type="InterPro" id="IPR025254">
    <property type="entry name" value="CCDC113/CCDC96_CC"/>
</dbReference>
<name>A0A8C9T4D7_SCLFO</name>
<dbReference type="PANTHER" id="PTHR15654:SF1">
    <property type="entry name" value="COILED-COIL DOMAIN-CONTAINING PROTEIN 96"/>
    <property type="match status" value="1"/>
</dbReference>
<evidence type="ECO:0000256" key="1">
    <source>
        <dbReference type="ARBA" id="ARBA00004138"/>
    </source>
</evidence>
<feature type="coiled-coil region" evidence="4">
    <location>
        <begin position="388"/>
        <end position="455"/>
    </location>
</feature>
<evidence type="ECO:0000256" key="3">
    <source>
        <dbReference type="ARBA" id="ARBA00023273"/>
    </source>
</evidence>
<sequence length="466" mass="52429">MEREDGSERAEEGAEEQPQTEESTEDSNGAPEEAEAAAAGGVLEQSQGGSEGHQSGSEDAEEELRGGWPVDSEGLALDADEDEEAADEGGDREDELRPGDRLLLEGGGTEQLPGLAPEDAGLGKPAGDTEAAPQEKAPDTDEEEVANTLRQLQDERERLTQLNGQLQARLAELLWRKTGEEARAEPQKDAAEPERRYRRCVAAIEELRGQYERDAESHGRQAEQLRLQAREKLERVESEWRALQALKRDVATEALARRVGRQAAQAQVQQIQEAEQRREKELVRARLDNVRLWRQVRRYEAALRGKEELAGGLHFIDLEQLKIENQTYAEKMEERGEELLRLRKKITSTVQVLTHLREKLHFVAEENEARRAQLADAEAALGGARDALAHTKQARDGLRADNQRLRRRCGMLGNITLLRDWEDKVSAIEELEQRLDALKRRHAELTAHCSSVKRKLHRSLTRQHGA</sequence>
<evidence type="ECO:0000259" key="6">
    <source>
        <dbReference type="Pfam" id="PF13870"/>
    </source>
</evidence>